<accession>A0A420WQV1</accession>
<dbReference type="RefSeq" id="WP_121218292.1">
    <property type="nucleotide sequence ID" value="NZ_RBIG01000001.1"/>
</dbReference>
<dbReference type="OrthoDB" id="9814782at2"/>
<dbReference type="Pfam" id="PF04268">
    <property type="entry name" value="SoxG"/>
    <property type="match status" value="1"/>
</dbReference>
<dbReference type="Gene3D" id="3.30.70.1520">
    <property type="entry name" value="Heterotetrameric sarcosine oxidase"/>
    <property type="match status" value="1"/>
</dbReference>
<evidence type="ECO:0000313" key="2">
    <source>
        <dbReference type="Proteomes" id="UP000277424"/>
    </source>
</evidence>
<dbReference type="InterPro" id="IPR027266">
    <property type="entry name" value="TrmE/GcvT-like"/>
</dbReference>
<dbReference type="EMBL" id="RBIG01000001">
    <property type="protein sequence ID" value="RKQ73418.1"/>
    <property type="molecule type" value="Genomic_DNA"/>
</dbReference>
<reference evidence="1 2" key="1">
    <citation type="submission" date="2018-10" db="EMBL/GenBank/DDBJ databases">
        <title>Comparative analysis of microorganisms from saline springs in Andes Mountain Range, Colombia.</title>
        <authorList>
            <person name="Rubin E."/>
        </authorList>
    </citation>
    <scope>NUCLEOTIDE SEQUENCE [LARGE SCALE GENOMIC DNA]</scope>
    <source>
        <strain evidence="1 2">USBA 36</strain>
    </source>
</reference>
<protein>
    <submittedName>
        <fullName evidence="1">Sarcosine oxidase subunit gamma</fullName>
    </submittedName>
</protein>
<evidence type="ECO:0000313" key="1">
    <source>
        <dbReference type="EMBL" id="RKQ73418.1"/>
    </source>
</evidence>
<dbReference type="InterPro" id="IPR007375">
    <property type="entry name" value="SoxG"/>
</dbReference>
<comment type="caution">
    <text evidence="1">The sequence shown here is derived from an EMBL/GenBank/DDBJ whole genome shotgun (WGS) entry which is preliminary data.</text>
</comment>
<organism evidence="1 2">
    <name type="scientific">Oceanibaculum indicum</name>
    <dbReference type="NCBI Taxonomy" id="526216"/>
    <lineage>
        <taxon>Bacteria</taxon>
        <taxon>Pseudomonadati</taxon>
        <taxon>Pseudomonadota</taxon>
        <taxon>Alphaproteobacteria</taxon>
        <taxon>Rhodospirillales</taxon>
        <taxon>Oceanibaculaceae</taxon>
        <taxon>Oceanibaculum</taxon>
    </lineage>
</organism>
<dbReference type="AlphaFoldDB" id="A0A420WQV1"/>
<gene>
    <name evidence="1" type="ORF">BCL74_1206</name>
</gene>
<dbReference type="SUPFAM" id="SSF103025">
    <property type="entry name" value="Folate-binding domain"/>
    <property type="match status" value="1"/>
</dbReference>
<dbReference type="Proteomes" id="UP000277424">
    <property type="component" value="Unassembled WGS sequence"/>
</dbReference>
<name>A0A420WQV1_9PROT</name>
<proteinExistence type="predicted"/>
<sequence>MADTMTDMPVWIAPLLAVGKLILRCDAADKKIAAAAKKALGVVLPTEPLTSSASDKVTMCWLGPDEWLLLCAEETRETLQAALETGLAGQHAAIVDVSDAYLGFDIVGEKAAELLAKGCSLDLHPTAFAQGRVARTTLAKVDITLLRTAEGFRLYVLRSFADYTGLWLADAAREYGG</sequence>
<dbReference type="Gene3D" id="3.30.1360.120">
    <property type="entry name" value="Probable tRNA modification gtpase trme, domain 1"/>
    <property type="match status" value="1"/>
</dbReference>